<proteinExistence type="predicted"/>
<dbReference type="EMBL" id="VYKK01000004">
    <property type="protein sequence ID" value="KAA9007630.1"/>
    <property type="molecule type" value="Genomic_DNA"/>
</dbReference>
<feature type="region of interest" description="Disordered" evidence="1">
    <location>
        <begin position="17"/>
        <end position="59"/>
    </location>
</feature>
<gene>
    <name evidence="3" type="ORF">F4V43_03855</name>
</gene>
<dbReference type="PANTHER" id="PTHR40040:SF1">
    <property type="entry name" value="MEMBRANE PROTEIN"/>
    <property type="match status" value="1"/>
</dbReference>
<dbReference type="OrthoDB" id="1754157at2"/>
<feature type="compositionally biased region" description="Basic and acidic residues" evidence="1">
    <location>
        <begin position="48"/>
        <end position="59"/>
    </location>
</feature>
<evidence type="ECO:0008006" key="5">
    <source>
        <dbReference type="Google" id="ProtNLM"/>
    </source>
</evidence>
<comment type="caution">
    <text evidence="3">The sequence shown here is derived from an EMBL/GenBank/DDBJ whole genome shotgun (WGS) entry which is preliminary data.</text>
</comment>
<reference evidence="3 4" key="1">
    <citation type="submission" date="2019-09" db="EMBL/GenBank/DDBJ databases">
        <title>Bacillus ochoae sp. nov., Paenibacillus whitsoniae sp. nov., Paenibacillus spiritus sp. nov. Isolated from the Mars Exploration Rover during spacecraft assembly.</title>
        <authorList>
            <person name="Seuylemezian A."/>
            <person name="Vaishampayan P."/>
        </authorList>
    </citation>
    <scope>NUCLEOTIDE SEQUENCE [LARGE SCALE GENOMIC DNA]</scope>
    <source>
        <strain evidence="3 4">MER_111</strain>
    </source>
</reference>
<feature type="compositionally biased region" description="Basic and acidic residues" evidence="1">
    <location>
        <begin position="17"/>
        <end position="31"/>
    </location>
</feature>
<evidence type="ECO:0000256" key="1">
    <source>
        <dbReference type="SAM" id="MobiDB-lite"/>
    </source>
</evidence>
<dbReference type="RefSeq" id="WP_150456920.1">
    <property type="nucleotide sequence ID" value="NZ_VYKK01000004.1"/>
</dbReference>
<keyword evidence="2" id="KW-1133">Transmembrane helix</keyword>
<dbReference type="AlphaFoldDB" id="A0A5J5GHY5"/>
<evidence type="ECO:0000313" key="3">
    <source>
        <dbReference type="EMBL" id="KAA9007630.1"/>
    </source>
</evidence>
<keyword evidence="2" id="KW-0812">Transmembrane</keyword>
<accession>A0A5J5GHY5</accession>
<feature type="transmembrane region" description="Helical" evidence="2">
    <location>
        <begin position="102"/>
        <end position="123"/>
    </location>
</feature>
<organism evidence="3 4">
    <name type="scientific">Paenibacillus spiritus</name>
    <dbReference type="NCBI Taxonomy" id="2496557"/>
    <lineage>
        <taxon>Bacteria</taxon>
        <taxon>Bacillati</taxon>
        <taxon>Bacillota</taxon>
        <taxon>Bacilli</taxon>
        <taxon>Bacillales</taxon>
        <taxon>Paenibacillaceae</taxon>
        <taxon>Paenibacillus</taxon>
    </lineage>
</organism>
<dbReference type="PANTHER" id="PTHR40040">
    <property type="entry name" value="SMALL HYDROPHOBIC PROTEIN-RELATED"/>
    <property type="match status" value="1"/>
</dbReference>
<keyword evidence="4" id="KW-1185">Reference proteome</keyword>
<protein>
    <recommendedName>
        <fullName evidence="5">DUF4190 domain-containing protein</fullName>
    </recommendedName>
</protein>
<feature type="transmembrane region" description="Helical" evidence="2">
    <location>
        <begin position="66"/>
        <end position="96"/>
    </location>
</feature>
<dbReference type="Proteomes" id="UP000367750">
    <property type="component" value="Unassembled WGS sequence"/>
</dbReference>
<name>A0A5J5GHY5_9BACL</name>
<keyword evidence="2" id="KW-0472">Membrane</keyword>
<dbReference type="InterPro" id="IPR055338">
    <property type="entry name" value="YqfX-like"/>
</dbReference>
<sequence>MDRDNPRRKTIILRPRRVDYPRKSPEHREEYAAEVGALSSPEQGVTADGREEGKAREQEANRTTGYVGLALGIASLFIWSILLGPAAIVLGGYAYARKQKTVGAWAIGLGILSSLSYLVLVPLTR</sequence>
<evidence type="ECO:0000256" key="2">
    <source>
        <dbReference type="SAM" id="Phobius"/>
    </source>
</evidence>
<evidence type="ECO:0000313" key="4">
    <source>
        <dbReference type="Proteomes" id="UP000367750"/>
    </source>
</evidence>